<sequence>MPQLANIIEDLFSLARHRGEKVEATALRGLHLTARIVDGQRQLLLSRPDVQPSDTEVTTCAKHGNIAAYTVTNGGRWQLITETPELCTHTPGFSGMGDGKDLHFYFGSCITCKARWRREVARRGNGERWIYNGQPVTDWQFALLVKQGPKGDVPNESPDEQAWRELGEKIVERQAAQRQPVVVTQRCETCANGLATEYPNEVECQLGWPAHDRLGTTQDFKTKETLTYVAGHGSLEKPILTPSHGCVARYGDEIAWVGRA</sequence>
<reference evidence="1" key="1">
    <citation type="journal article" date="2014" name="Int. J. Syst. Evol. Microbiol.">
        <title>Complete genome sequence of Corynebacterium casei LMG S-19264T (=DSM 44701T), isolated from a smear-ripened cheese.</title>
        <authorList>
            <consortium name="US DOE Joint Genome Institute (JGI-PGF)"/>
            <person name="Walter F."/>
            <person name="Albersmeier A."/>
            <person name="Kalinowski J."/>
            <person name="Ruckert C."/>
        </authorList>
    </citation>
    <scope>NUCLEOTIDE SEQUENCE</scope>
    <source>
        <strain evidence="1">JCM 31311</strain>
    </source>
</reference>
<comment type="caution">
    <text evidence="1">The sequence shown here is derived from an EMBL/GenBank/DDBJ whole genome shotgun (WGS) entry which is preliminary data.</text>
</comment>
<dbReference type="RefSeq" id="WP_189092994.1">
    <property type="nucleotide sequence ID" value="NZ_BMQL01000052.1"/>
</dbReference>
<name>A0A918FEY1_9DEIO</name>
<protein>
    <submittedName>
        <fullName evidence="1">Uncharacterized protein</fullName>
    </submittedName>
</protein>
<organism evidence="1 2">
    <name type="scientific">Deinococcus ruber</name>
    <dbReference type="NCBI Taxonomy" id="1848197"/>
    <lineage>
        <taxon>Bacteria</taxon>
        <taxon>Thermotogati</taxon>
        <taxon>Deinococcota</taxon>
        <taxon>Deinococci</taxon>
        <taxon>Deinococcales</taxon>
        <taxon>Deinococcaceae</taxon>
        <taxon>Deinococcus</taxon>
    </lineage>
</organism>
<reference evidence="1" key="2">
    <citation type="submission" date="2020-09" db="EMBL/GenBank/DDBJ databases">
        <authorList>
            <person name="Sun Q."/>
            <person name="Ohkuma M."/>
        </authorList>
    </citation>
    <scope>NUCLEOTIDE SEQUENCE</scope>
    <source>
        <strain evidence="1">JCM 31311</strain>
    </source>
</reference>
<accession>A0A918FEY1</accession>
<proteinExistence type="predicted"/>
<dbReference type="Proteomes" id="UP000603865">
    <property type="component" value="Unassembled WGS sequence"/>
</dbReference>
<dbReference type="EMBL" id="BMQL01000052">
    <property type="protein sequence ID" value="GGR31232.1"/>
    <property type="molecule type" value="Genomic_DNA"/>
</dbReference>
<dbReference type="AlphaFoldDB" id="A0A918FEY1"/>
<evidence type="ECO:0000313" key="1">
    <source>
        <dbReference type="EMBL" id="GGR31232.1"/>
    </source>
</evidence>
<gene>
    <name evidence="1" type="ORF">GCM10008957_47370</name>
</gene>
<evidence type="ECO:0000313" key="2">
    <source>
        <dbReference type="Proteomes" id="UP000603865"/>
    </source>
</evidence>
<keyword evidence="2" id="KW-1185">Reference proteome</keyword>